<dbReference type="HOGENOM" id="CLU_2414814_0_0_1"/>
<evidence type="ECO:0000313" key="2">
    <source>
        <dbReference type="Proteomes" id="UP000011668"/>
    </source>
</evidence>
<dbReference type="EMBL" id="AFRT01002714">
    <property type="protein sequence ID" value="ELU37311.1"/>
    <property type="molecule type" value="Genomic_DNA"/>
</dbReference>
<gene>
    <name evidence="1" type="ORF">AG1IA_08651</name>
</gene>
<keyword evidence="2" id="KW-1185">Reference proteome</keyword>
<dbReference type="Proteomes" id="UP000011668">
    <property type="component" value="Unassembled WGS sequence"/>
</dbReference>
<organism evidence="1 2">
    <name type="scientific">Thanatephorus cucumeris (strain AG1-IA)</name>
    <name type="common">Rice sheath blight fungus</name>
    <name type="synonym">Rhizoctonia solani</name>
    <dbReference type="NCBI Taxonomy" id="983506"/>
    <lineage>
        <taxon>Eukaryota</taxon>
        <taxon>Fungi</taxon>
        <taxon>Dikarya</taxon>
        <taxon>Basidiomycota</taxon>
        <taxon>Agaricomycotina</taxon>
        <taxon>Agaricomycetes</taxon>
        <taxon>Cantharellales</taxon>
        <taxon>Ceratobasidiaceae</taxon>
        <taxon>Rhizoctonia</taxon>
        <taxon>Rhizoctonia solani AG-1</taxon>
    </lineage>
</organism>
<evidence type="ECO:0000313" key="1">
    <source>
        <dbReference type="EMBL" id="ELU37311.1"/>
    </source>
</evidence>
<dbReference type="AlphaFoldDB" id="L8WGM4"/>
<accession>L8WGM4</accession>
<name>L8WGM4_THACA</name>
<reference evidence="1 2" key="1">
    <citation type="journal article" date="2013" name="Nat. Commun.">
        <title>The evolution and pathogenic mechanisms of the rice sheath blight pathogen.</title>
        <authorList>
            <person name="Zheng A."/>
            <person name="Lin R."/>
            <person name="Xu L."/>
            <person name="Qin P."/>
            <person name="Tang C."/>
            <person name="Ai P."/>
            <person name="Zhang D."/>
            <person name="Liu Y."/>
            <person name="Sun Z."/>
            <person name="Feng H."/>
            <person name="Wang Y."/>
            <person name="Chen Y."/>
            <person name="Liang X."/>
            <person name="Fu R."/>
            <person name="Li Q."/>
            <person name="Zhang J."/>
            <person name="Yu X."/>
            <person name="Xie Z."/>
            <person name="Ding L."/>
            <person name="Guan P."/>
            <person name="Tang J."/>
            <person name="Liang Y."/>
            <person name="Wang S."/>
            <person name="Deng Q."/>
            <person name="Li S."/>
            <person name="Zhu J."/>
            <person name="Wang L."/>
            <person name="Liu H."/>
            <person name="Li P."/>
        </authorList>
    </citation>
    <scope>NUCLEOTIDE SEQUENCE [LARGE SCALE GENOMIC DNA]</scope>
    <source>
        <strain evidence="2">AG-1 IA</strain>
    </source>
</reference>
<proteinExistence type="predicted"/>
<protein>
    <submittedName>
        <fullName evidence="1">Uncharacterized protein</fullName>
    </submittedName>
</protein>
<sequence length="92" mass="10979">MVALRIRPSLLSLSAMLTRRRLILANRPRMPPLLPELRRELLPMLSIWLLVYKPTSQPFKLWMTKVARLHKDSFFIRPHFVVLDSRIIFLMD</sequence>
<comment type="caution">
    <text evidence="1">The sequence shown here is derived from an EMBL/GenBank/DDBJ whole genome shotgun (WGS) entry which is preliminary data.</text>
</comment>